<protein>
    <submittedName>
        <fullName evidence="5">Uncharacterized protein</fullName>
    </submittedName>
</protein>
<dbReference type="Gene3D" id="2.130.10.10">
    <property type="entry name" value="YVTN repeat-like/Quinoprotein amine dehydrogenase"/>
    <property type="match status" value="1"/>
</dbReference>
<evidence type="ECO:0000313" key="5">
    <source>
        <dbReference type="EMBL" id="KAA6375190.1"/>
    </source>
</evidence>
<accession>A0A5J4UYC3</accession>
<dbReference type="Proteomes" id="UP000324800">
    <property type="component" value="Unassembled WGS sequence"/>
</dbReference>
<dbReference type="GO" id="GO:0015031">
    <property type="term" value="P:protein transport"/>
    <property type="evidence" value="ECO:0007669"/>
    <property type="project" value="UniProtKB-KW"/>
</dbReference>
<dbReference type="PANTHER" id="PTHR13923:SF11">
    <property type="entry name" value="SECRETORY 31, ISOFORM D"/>
    <property type="match status" value="1"/>
</dbReference>
<evidence type="ECO:0000256" key="4">
    <source>
        <dbReference type="ARBA" id="ARBA00022927"/>
    </source>
</evidence>
<dbReference type="OrthoDB" id="542917at2759"/>
<dbReference type="GO" id="GO:0070971">
    <property type="term" value="C:endoplasmic reticulum exit site"/>
    <property type="evidence" value="ECO:0007669"/>
    <property type="project" value="TreeGrafter"/>
</dbReference>
<sequence>MAVQIQGSASIAFSQQRPVRLAAARHPGNNNDNTAGLALIDIDGTVLARSGLGSRYTSIAWSKADSIKGEELGIIAASHSDGVIDLISASKLLDGQEQSLLGNIQTKINPFIQLDFSQHAEGLLLAVSTRDIRLYDISAGIDNIVEYSKKEGLELDLNEQYVSAKWNKKVNKVFGVLNSKGVMITYKVNDQDKTYSQWTIIDGGHLQKDKEEQEENQKEKNIQYESLDFNSVIATQFVIIGQIEGKGSVRVFDMRNANDPIIDFILDNQQQQVNKTQKKDKEVKSIKNNKLVSVDWCSADPNYIVACNEEGISYCWSLASKRLLGELNIKQQSKVK</sequence>
<evidence type="ECO:0000313" key="6">
    <source>
        <dbReference type="Proteomes" id="UP000324800"/>
    </source>
</evidence>
<dbReference type="PANTHER" id="PTHR13923">
    <property type="entry name" value="SEC31-RELATED PROTEIN"/>
    <property type="match status" value="1"/>
</dbReference>
<dbReference type="GO" id="GO:0005198">
    <property type="term" value="F:structural molecule activity"/>
    <property type="evidence" value="ECO:0007669"/>
    <property type="project" value="TreeGrafter"/>
</dbReference>
<dbReference type="GO" id="GO:0090110">
    <property type="term" value="P:COPII-coated vesicle cargo loading"/>
    <property type="evidence" value="ECO:0007669"/>
    <property type="project" value="TreeGrafter"/>
</dbReference>
<keyword evidence="2" id="KW-0853">WD repeat</keyword>
<evidence type="ECO:0000256" key="1">
    <source>
        <dbReference type="ARBA" id="ARBA00022448"/>
    </source>
</evidence>
<dbReference type="SUPFAM" id="SSF50978">
    <property type="entry name" value="WD40 repeat-like"/>
    <property type="match status" value="1"/>
</dbReference>
<dbReference type="InterPro" id="IPR015943">
    <property type="entry name" value="WD40/YVTN_repeat-like_dom_sf"/>
</dbReference>
<reference evidence="5 6" key="1">
    <citation type="submission" date="2019-03" db="EMBL/GenBank/DDBJ databases">
        <title>Single cell metagenomics reveals metabolic interactions within the superorganism composed of flagellate Streblomastix strix and complex community of Bacteroidetes bacteria on its surface.</title>
        <authorList>
            <person name="Treitli S.C."/>
            <person name="Kolisko M."/>
            <person name="Husnik F."/>
            <person name="Keeling P."/>
            <person name="Hampl V."/>
        </authorList>
    </citation>
    <scope>NUCLEOTIDE SEQUENCE [LARGE SCALE GENOMIC DNA]</scope>
    <source>
        <strain evidence="5">ST1C</strain>
    </source>
</reference>
<dbReference type="GO" id="GO:0007029">
    <property type="term" value="P:endoplasmic reticulum organization"/>
    <property type="evidence" value="ECO:0007669"/>
    <property type="project" value="TreeGrafter"/>
</dbReference>
<evidence type="ECO:0000256" key="2">
    <source>
        <dbReference type="ARBA" id="ARBA00022574"/>
    </source>
</evidence>
<keyword evidence="1" id="KW-0813">Transport</keyword>
<dbReference type="AlphaFoldDB" id="A0A5J4UYC3"/>
<evidence type="ECO:0000256" key="3">
    <source>
        <dbReference type="ARBA" id="ARBA00022737"/>
    </source>
</evidence>
<dbReference type="InterPro" id="IPR040251">
    <property type="entry name" value="SEC31-like"/>
</dbReference>
<comment type="caution">
    <text evidence="5">The sequence shown here is derived from an EMBL/GenBank/DDBJ whole genome shotgun (WGS) entry which is preliminary data.</text>
</comment>
<name>A0A5J4UYC3_9EUKA</name>
<keyword evidence="3" id="KW-0677">Repeat</keyword>
<dbReference type="GO" id="GO:0030127">
    <property type="term" value="C:COPII vesicle coat"/>
    <property type="evidence" value="ECO:0007669"/>
    <property type="project" value="TreeGrafter"/>
</dbReference>
<dbReference type="EMBL" id="SNRW01011412">
    <property type="protein sequence ID" value="KAA6375190.1"/>
    <property type="molecule type" value="Genomic_DNA"/>
</dbReference>
<feature type="non-terminal residue" evidence="5">
    <location>
        <position position="336"/>
    </location>
</feature>
<keyword evidence="4" id="KW-0653">Protein transport</keyword>
<organism evidence="5 6">
    <name type="scientific">Streblomastix strix</name>
    <dbReference type="NCBI Taxonomy" id="222440"/>
    <lineage>
        <taxon>Eukaryota</taxon>
        <taxon>Metamonada</taxon>
        <taxon>Preaxostyla</taxon>
        <taxon>Oxymonadida</taxon>
        <taxon>Streblomastigidae</taxon>
        <taxon>Streblomastix</taxon>
    </lineage>
</organism>
<gene>
    <name evidence="5" type="ORF">EZS28_029284</name>
</gene>
<dbReference type="InterPro" id="IPR036322">
    <property type="entry name" value="WD40_repeat_dom_sf"/>
</dbReference>
<proteinExistence type="predicted"/>